<evidence type="ECO:0000313" key="2">
    <source>
        <dbReference type="EMBL" id="MET8436754.1"/>
    </source>
</evidence>
<name>A0ABV2UI71_9ACTN</name>
<accession>A0ABV2UI71</accession>
<evidence type="ECO:0000259" key="1">
    <source>
        <dbReference type="Pfam" id="PF04101"/>
    </source>
</evidence>
<proteinExistence type="predicted"/>
<dbReference type="InterPro" id="IPR007235">
    <property type="entry name" value="Glyco_trans_28_C"/>
</dbReference>
<protein>
    <submittedName>
        <fullName evidence="2">Glycosyltransferase</fullName>
    </submittedName>
</protein>
<dbReference type="EMBL" id="JBEXIP010000029">
    <property type="protein sequence ID" value="MET8436754.1"/>
    <property type="molecule type" value="Genomic_DNA"/>
</dbReference>
<keyword evidence="3" id="KW-1185">Reference proteome</keyword>
<comment type="caution">
    <text evidence="2">The sequence shown here is derived from an EMBL/GenBank/DDBJ whole genome shotgun (WGS) entry which is preliminary data.</text>
</comment>
<dbReference type="Gene3D" id="3.40.50.2000">
    <property type="entry name" value="Glycogen Phosphorylase B"/>
    <property type="match status" value="1"/>
</dbReference>
<dbReference type="RefSeq" id="WP_356711625.1">
    <property type="nucleotide sequence ID" value="NZ_JBEXIP010000029.1"/>
</dbReference>
<evidence type="ECO:0000313" key="3">
    <source>
        <dbReference type="Proteomes" id="UP001550044"/>
    </source>
</evidence>
<sequence length="54" mass="5277">MVLPRGGAGTIAELTALGRAAVFVPLATSAGTEQVDNAEHLATNSAAVTLVGDA</sequence>
<reference evidence="2 3" key="1">
    <citation type="submission" date="2024-06" db="EMBL/GenBank/DDBJ databases">
        <title>The Natural Products Discovery Center: Release of the First 8490 Sequenced Strains for Exploring Actinobacteria Biosynthetic Diversity.</title>
        <authorList>
            <person name="Kalkreuter E."/>
            <person name="Kautsar S.A."/>
            <person name="Yang D."/>
            <person name="Bader C.D."/>
            <person name="Teijaro C.N."/>
            <person name="Fluegel L."/>
            <person name="Davis C.M."/>
            <person name="Simpson J.R."/>
            <person name="Lauterbach L."/>
            <person name="Steele A.D."/>
            <person name="Gui C."/>
            <person name="Meng S."/>
            <person name="Li G."/>
            <person name="Viehrig K."/>
            <person name="Ye F."/>
            <person name="Su P."/>
            <person name="Kiefer A.F."/>
            <person name="Nichols A."/>
            <person name="Cepeda A.J."/>
            <person name="Yan W."/>
            <person name="Fan B."/>
            <person name="Jiang Y."/>
            <person name="Adhikari A."/>
            <person name="Zheng C.-J."/>
            <person name="Schuster L."/>
            <person name="Cowan T.M."/>
            <person name="Smanski M.J."/>
            <person name="Chevrette M.G."/>
            <person name="De Carvalho L.P.S."/>
            <person name="Shen B."/>
        </authorList>
    </citation>
    <scope>NUCLEOTIDE SEQUENCE [LARGE SCALE GENOMIC DNA]</scope>
    <source>
        <strain evidence="2 3">NPDC005137</strain>
    </source>
</reference>
<dbReference type="Proteomes" id="UP001550044">
    <property type="component" value="Unassembled WGS sequence"/>
</dbReference>
<organism evidence="2 3">
    <name type="scientific">Streptomyces sp. 900116325</name>
    <dbReference type="NCBI Taxonomy" id="3154295"/>
    <lineage>
        <taxon>Bacteria</taxon>
        <taxon>Bacillati</taxon>
        <taxon>Actinomycetota</taxon>
        <taxon>Actinomycetes</taxon>
        <taxon>Kitasatosporales</taxon>
        <taxon>Streptomycetaceae</taxon>
        <taxon>Streptomyces</taxon>
    </lineage>
</organism>
<dbReference type="Pfam" id="PF04101">
    <property type="entry name" value="Glyco_tran_28_C"/>
    <property type="match status" value="1"/>
</dbReference>
<dbReference type="SUPFAM" id="SSF53756">
    <property type="entry name" value="UDP-Glycosyltransferase/glycogen phosphorylase"/>
    <property type="match status" value="1"/>
</dbReference>
<gene>
    <name evidence="2" type="ORF">ABZV61_29045</name>
</gene>
<feature type="domain" description="Glycosyl transferase family 28 C-terminal" evidence="1">
    <location>
        <begin position="2"/>
        <end position="49"/>
    </location>
</feature>